<dbReference type="AlphaFoldDB" id="A0A075HHX9"/>
<dbReference type="EMBL" id="KF900974">
    <property type="protein sequence ID" value="AIF13468.1"/>
    <property type="molecule type" value="Genomic_DNA"/>
</dbReference>
<protein>
    <submittedName>
        <fullName evidence="1">Uncharacterized protein</fullName>
    </submittedName>
</protein>
<evidence type="ECO:0000313" key="1">
    <source>
        <dbReference type="EMBL" id="AIF13468.1"/>
    </source>
</evidence>
<organism evidence="1">
    <name type="scientific">uncultured marine thaumarchaeote KM3_62_E02</name>
    <dbReference type="NCBI Taxonomy" id="1456216"/>
    <lineage>
        <taxon>Archaea</taxon>
        <taxon>Nitrososphaerota</taxon>
        <taxon>environmental samples</taxon>
    </lineage>
</organism>
<proteinExistence type="predicted"/>
<sequence length="123" mass="14332">MKLQKNNSQKNLIQVREFITTIEKKLSSFENDKSIVENLDSDELADFHKILTNCEIVLSKYESKKTTYHHMKKFVDILNSTIESLEIMDGKIDELSISADFSMKKIKEFESQYLDSSTSFHSK</sequence>
<accession>A0A075HHX9</accession>
<reference evidence="1" key="1">
    <citation type="journal article" date="2014" name="Genome Biol. Evol.">
        <title>Pangenome evidence for extensive interdomain horizontal transfer affecting lineage core and shell genes in uncultured planktonic thaumarchaeota and euryarchaeota.</title>
        <authorList>
            <person name="Deschamps P."/>
            <person name="Zivanovic Y."/>
            <person name="Moreira D."/>
            <person name="Rodriguez-Valera F."/>
            <person name="Lopez-Garcia P."/>
        </authorList>
    </citation>
    <scope>NUCLEOTIDE SEQUENCE</scope>
</reference>
<name>A0A075HHX9_9ARCH</name>